<comment type="caution">
    <text evidence="3">The sequence shown here is derived from an EMBL/GenBank/DDBJ whole genome shotgun (WGS) entry which is preliminary data.</text>
</comment>
<dbReference type="Pfam" id="PF00535">
    <property type="entry name" value="Glycos_transf_2"/>
    <property type="match status" value="1"/>
</dbReference>
<dbReference type="PANTHER" id="PTHR43630">
    <property type="entry name" value="POLY-BETA-1,6-N-ACETYL-D-GLUCOSAMINE SYNTHASE"/>
    <property type="match status" value="1"/>
</dbReference>
<evidence type="ECO:0000313" key="3">
    <source>
        <dbReference type="EMBL" id="PRH89232.1"/>
    </source>
</evidence>
<dbReference type="OrthoDB" id="9815923at2"/>
<reference evidence="3 4" key="1">
    <citation type="submission" date="2018-02" db="EMBL/GenBank/DDBJ databases">
        <title>Whole genome sequencing of endophytic bacterium.</title>
        <authorList>
            <person name="Eedara R."/>
            <person name="Podile A.R."/>
        </authorList>
    </citation>
    <scope>NUCLEOTIDE SEQUENCE [LARGE SCALE GENOMIC DNA]</scope>
    <source>
        <strain evidence="3 4">RP1T</strain>
    </source>
</reference>
<evidence type="ECO:0000259" key="2">
    <source>
        <dbReference type="Pfam" id="PF00535"/>
    </source>
</evidence>
<accession>A0A2S9QIV5</accession>
<feature type="domain" description="Glycosyltransferase 2-like" evidence="2">
    <location>
        <begin position="10"/>
        <end position="129"/>
    </location>
</feature>
<keyword evidence="3" id="KW-0808">Transferase</keyword>
<gene>
    <name evidence="3" type="ORF">C5L14_01155</name>
</gene>
<dbReference type="GO" id="GO:0016740">
    <property type="term" value="F:transferase activity"/>
    <property type="evidence" value="ECO:0007669"/>
    <property type="project" value="UniProtKB-KW"/>
</dbReference>
<dbReference type="AlphaFoldDB" id="A0A2S9QIV5"/>
<dbReference type="InterPro" id="IPR001173">
    <property type="entry name" value="Glyco_trans_2-like"/>
</dbReference>
<proteinExistence type="inferred from homology"/>
<dbReference type="Proteomes" id="UP000237682">
    <property type="component" value="Unassembled WGS sequence"/>
</dbReference>
<dbReference type="InterPro" id="IPR029044">
    <property type="entry name" value="Nucleotide-diphossugar_trans"/>
</dbReference>
<evidence type="ECO:0000313" key="4">
    <source>
        <dbReference type="Proteomes" id="UP000237682"/>
    </source>
</evidence>
<dbReference type="CDD" id="cd02511">
    <property type="entry name" value="Beta4Glucosyltransferase"/>
    <property type="match status" value="1"/>
</dbReference>
<comment type="similarity">
    <text evidence="1">Belongs to the glycosyltransferase 2 family. WaaE/KdtX subfamily.</text>
</comment>
<dbReference type="PANTHER" id="PTHR43630:SF2">
    <property type="entry name" value="GLYCOSYLTRANSFERASE"/>
    <property type="match status" value="1"/>
</dbReference>
<dbReference type="EMBL" id="PUEJ01000001">
    <property type="protein sequence ID" value="PRH89232.1"/>
    <property type="molecule type" value="Genomic_DNA"/>
</dbReference>
<dbReference type="Gene3D" id="3.90.550.10">
    <property type="entry name" value="Spore Coat Polysaccharide Biosynthesis Protein SpsA, Chain A"/>
    <property type="match status" value="1"/>
</dbReference>
<organism evidence="3 4">
    <name type="scientific">Labrys okinawensis</name>
    <dbReference type="NCBI Taxonomy" id="346911"/>
    <lineage>
        <taxon>Bacteria</taxon>
        <taxon>Pseudomonadati</taxon>
        <taxon>Pseudomonadota</taxon>
        <taxon>Alphaproteobacteria</taxon>
        <taxon>Hyphomicrobiales</taxon>
        <taxon>Xanthobacteraceae</taxon>
        <taxon>Labrys</taxon>
    </lineage>
</organism>
<dbReference type="RefSeq" id="WP_105860198.1">
    <property type="nucleotide sequence ID" value="NZ_PUEJ01000001.1"/>
</dbReference>
<sequence>MSDLIAPRTTVLVLSFNEAPNLARCLDRLGWAPRILLVDSGSTDETLEIAGRYANVEVVHRPFDSFAGQCNFGLGLVDTPWVLSLDADYELSEDLAREIQSLREGTAQGYSAAFIYRIHGRPLRGTLYPPRTVLYRRQAARYRDEGHGHRVTVAGEVGTLAAPLYHDDRKPLLRWVDSQKRYAQIEADHLLASPKEDLSRVDRLRLQAWPAPLLVFFYTLFRKGAVLDGWAGWYYTLQRVIAECLIALALIDRRLAK</sequence>
<protein>
    <submittedName>
        <fullName evidence="3">Glycosyl transferase</fullName>
    </submittedName>
</protein>
<name>A0A2S9QIV5_9HYPH</name>
<dbReference type="SUPFAM" id="SSF53448">
    <property type="entry name" value="Nucleotide-diphospho-sugar transferases"/>
    <property type="match status" value="1"/>
</dbReference>
<evidence type="ECO:0000256" key="1">
    <source>
        <dbReference type="ARBA" id="ARBA00038494"/>
    </source>
</evidence>
<keyword evidence="4" id="KW-1185">Reference proteome</keyword>